<organism evidence="1 2">
    <name type="scientific">Elysia crispata</name>
    <name type="common">lettuce slug</name>
    <dbReference type="NCBI Taxonomy" id="231223"/>
    <lineage>
        <taxon>Eukaryota</taxon>
        <taxon>Metazoa</taxon>
        <taxon>Spiralia</taxon>
        <taxon>Lophotrochozoa</taxon>
        <taxon>Mollusca</taxon>
        <taxon>Gastropoda</taxon>
        <taxon>Heterobranchia</taxon>
        <taxon>Euthyneura</taxon>
        <taxon>Panpulmonata</taxon>
        <taxon>Sacoglossa</taxon>
        <taxon>Placobranchoidea</taxon>
        <taxon>Plakobranchidae</taxon>
        <taxon>Elysia</taxon>
    </lineage>
</organism>
<dbReference type="Proteomes" id="UP001283361">
    <property type="component" value="Unassembled WGS sequence"/>
</dbReference>
<comment type="caution">
    <text evidence="1">The sequence shown here is derived from an EMBL/GenBank/DDBJ whole genome shotgun (WGS) entry which is preliminary data.</text>
</comment>
<dbReference type="EMBL" id="JAWDGP010003983">
    <property type="protein sequence ID" value="KAK3769014.1"/>
    <property type="molecule type" value="Genomic_DNA"/>
</dbReference>
<evidence type="ECO:0000313" key="1">
    <source>
        <dbReference type="EMBL" id="KAK3769014.1"/>
    </source>
</evidence>
<proteinExistence type="predicted"/>
<accession>A0AAE0ZGJ0</accession>
<gene>
    <name evidence="1" type="ORF">RRG08_015754</name>
</gene>
<evidence type="ECO:0000313" key="2">
    <source>
        <dbReference type="Proteomes" id="UP001283361"/>
    </source>
</evidence>
<protein>
    <submittedName>
        <fullName evidence="1">Uncharacterized protein</fullName>
    </submittedName>
</protein>
<sequence length="68" mass="7624">MSTAVSRGELAMTYTWNCRYPDCECDATNLDALSYLAFAQKQDLVTGSFLCEADLVKSRSLKQLTHIK</sequence>
<reference evidence="1" key="1">
    <citation type="journal article" date="2023" name="G3 (Bethesda)">
        <title>A reference genome for the long-term kleptoplast-retaining sea slug Elysia crispata morphotype clarki.</title>
        <authorList>
            <person name="Eastman K.E."/>
            <person name="Pendleton A.L."/>
            <person name="Shaikh M.A."/>
            <person name="Suttiyut T."/>
            <person name="Ogas R."/>
            <person name="Tomko P."/>
            <person name="Gavelis G."/>
            <person name="Widhalm J.R."/>
            <person name="Wisecaver J.H."/>
        </authorList>
    </citation>
    <scope>NUCLEOTIDE SEQUENCE</scope>
    <source>
        <strain evidence="1">ECLA1</strain>
    </source>
</reference>
<keyword evidence="2" id="KW-1185">Reference proteome</keyword>
<dbReference type="AlphaFoldDB" id="A0AAE0ZGJ0"/>
<name>A0AAE0ZGJ0_9GAST</name>